<dbReference type="Proteomes" id="UP000570361">
    <property type="component" value="Unassembled WGS sequence"/>
</dbReference>
<proteinExistence type="predicted"/>
<organism evidence="2 3">
    <name type="scientific">Paenibacillus phyllosphaerae</name>
    <dbReference type="NCBI Taxonomy" id="274593"/>
    <lineage>
        <taxon>Bacteria</taxon>
        <taxon>Bacillati</taxon>
        <taxon>Bacillota</taxon>
        <taxon>Bacilli</taxon>
        <taxon>Bacillales</taxon>
        <taxon>Paenibacillaceae</taxon>
        <taxon>Paenibacillus</taxon>
    </lineage>
</organism>
<gene>
    <name evidence="2" type="ORF">FHS18_003241</name>
</gene>
<dbReference type="AlphaFoldDB" id="A0A7W5AYP6"/>
<evidence type="ECO:0008006" key="4">
    <source>
        <dbReference type="Google" id="ProtNLM"/>
    </source>
</evidence>
<keyword evidence="1" id="KW-0472">Membrane</keyword>
<dbReference type="RefSeq" id="WP_183601037.1">
    <property type="nucleotide sequence ID" value="NZ_JACHXK010000006.1"/>
</dbReference>
<evidence type="ECO:0000256" key="1">
    <source>
        <dbReference type="SAM" id="Phobius"/>
    </source>
</evidence>
<sequence>MKRSYYGVIFLSLVLLACIVFTQQVVNAFFYEQYVKVLVFAVLNILMFPLAFWIYRKERNVD</sequence>
<keyword evidence="1" id="KW-0812">Transmembrane</keyword>
<name>A0A7W5AYP6_9BACL</name>
<evidence type="ECO:0000313" key="2">
    <source>
        <dbReference type="EMBL" id="MBB3111173.1"/>
    </source>
</evidence>
<evidence type="ECO:0000313" key="3">
    <source>
        <dbReference type="Proteomes" id="UP000570361"/>
    </source>
</evidence>
<comment type="caution">
    <text evidence="2">The sequence shown here is derived from an EMBL/GenBank/DDBJ whole genome shotgun (WGS) entry which is preliminary data.</text>
</comment>
<reference evidence="2 3" key="1">
    <citation type="submission" date="2020-08" db="EMBL/GenBank/DDBJ databases">
        <title>Genomic Encyclopedia of Type Strains, Phase III (KMG-III): the genomes of soil and plant-associated and newly described type strains.</title>
        <authorList>
            <person name="Whitman W."/>
        </authorList>
    </citation>
    <scope>NUCLEOTIDE SEQUENCE [LARGE SCALE GENOMIC DNA]</scope>
    <source>
        <strain evidence="2 3">CECT 5862</strain>
    </source>
</reference>
<dbReference type="PROSITE" id="PS51257">
    <property type="entry name" value="PROKAR_LIPOPROTEIN"/>
    <property type="match status" value="1"/>
</dbReference>
<protein>
    <recommendedName>
        <fullName evidence="4">Lipoprotein</fullName>
    </recommendedName>
</protein>
<dbReference type="EMBL" id="JACHXK010000006">
    <property type="protein sequence ID" value="MBB3111173.1"/>
    <property type="molecule type" value="Genomic_DNA"/>
</dbReference>
<accession>A0A7W5AYP6</accession>
<feature type="transmembrane region" description="Helical" evidence="1">
    <location>
        <begin position="38"/>
        <end position="55"/>
    </location>
</feature>
<keyword evidence="3" id="KW-1185">Reference proteome</keyword>
<keyword evidence="1" id="KW-1133">Transmembrane helix</keyword>